<gene>
    <name evidence="3" type="ORF">DFR68_106341</name>
</gene>
<sequence length="218" mass="22316">MFPTVRSNRIPARIRFPKLTAALALAAAALGVTLTAAPARADAPPDPLAALSEDVLAALNSASFQLPGLPLVAGLGADTAIVVLGYGLEPDGAMRPELADRLSAAYVQAMLTPNAPIVVTGGNPENGITEAQVMADWLVGRGIPPHRIHIEDRAESTIENAEYSAEMMGTIGANSAVLVTSSDHVQRAQGDFVAAGVTVVATLTPDQAPPAVVPFGSP</sequence>
<keyword evidence="4" id="KW-1185">Reference proteome</keyword>
<name>A0A370H1R5_9NOCA</name>
<dbReference type="Proteomes" id="UP000255355">
    <property type="component" value="Unassembled WGS sequence"/>
</dbReference>
<keyword evidence="1" id="KW-0732">Signal</keyword>
<evidence type="ECO:0000313" key="3">
    <source>
        <dbReference type="EMBL" id="RDI49903.1"/>
    </source>
</evidence>
<evidence type="ECO:0000313" key="4">
    <source>
        <dbReference type="Proteomes" id="UP000255355"/>
    </source>
</evidence>
<dbReference type="GO" id="GO:0000270">
    <property type="term" value="P:peptidoglycan metabolic process"/>
    <property type="evidence" value="ECO:0007669"/>
    <property type="project" value="TreeGrafter"/>
</dbReference>
<organism evidence="3 4">
    <name type="scientific">Nocardia mexicana</name>
    <dbReference type="NCBI Taxonomy" id="279262"/>
    <lineage>
        <taxon>Bacteria</taxon>
        <taxon>Bacillati</taxon>
        <taxon>Actinomycetota</taxon>
        <taxon>Actinomycetes</taxon>
        <taxon>Mycobacteriales</taxon>
        <taxon>Nocardiaceae</taxon>
        <taxon>Nocardia</taxon>
    </lineage>
</organism>
<evidence type="ECO:0000259" key="2">
    <source>
        <dbReference type="Pfam" id="PF02698"/>
    </source>
</evidence>
<dbReference type="PANTHER" id="PTHR30336">
    <property type="entry name" value="INNER MEMBRANE PROTEIN, PROBABLE PERMEASE"/>
    <property type="match status" value="1"/>
</dbReference>
<feature type="domain" description="DUF218" evidence="2">
    <location>
        <begin position="80"/>
        <end position="203"/>
    </location>
</feature>
<dbReference type="PANTHER" id="PTHR30336:SF4">
    <property type="entry name" value="ENVELOPE BIOGENESIS FACTOR ELYC"/>
    <property type="match status" value="1"/>
</dbReference>
<accession>A0A370H1R5</accession>
<dbReference type="STRING" id="1210089.GCA_001613165_05155"/>
<comment type="caution">
    <text evidence="3">The sequence shown here is derived from an EMBL/GenBank/DDBJ whole genome shotgun (WGS) entry which is preliminary data.</text>
</comment>
<dbReference type="InterPro" id="IPR051599">
    <property type="entry name" value="Cell_Envelope_Assoc"/>
</dbReference>
<dbReference type="Gene3D" id="3.40.50.620">
    <property type="entry name" value="HUPs"/>
    <property type="match status" value="1"/>
</dbReference>
<dbReference type="GO" id="GO:0043164">
    <property type="term" value="P:Gram-negative-bacterium-type cell wall biogenesis"/>
    <property type="evidence" value="ECO:0007669"/>
    <property type="project" value="TreeGrafter"/>
</dbReference>
<feature type="chain" id="PRO_5016984725" evidence="1">
    <location>
        <begin position="42"/>
        <end position="218"/>
    </location>
</feature>
<proteinExistence type="predicted"/>
<feature type="signal peptide" evidence="1">
    <location>
        <begin position="1"/>
        <end position="41"/>
    </location>
</feature>
<dbReference type="RefSeq" id="WP_068024687.1">
    <property type="nucleotide sequence ID" value="NZ_QQAZ01000006.1"/>
</dbReference>
<evidence type="ECO:0000256" key="1">
    <source>
        <dbReference type="SAM" id="SignalP"/>
    </source>
</evidence>
<dbReference type="OrthoDB" id="3289889at2"/>
<dbReference type="CDD" id="cd06259">
    <property type="entry name" value="YdcF-like"/>
    <property type="match status" value="1"/>
</dbReference>
<dbReference type="AlphaFoldDB" id="A0A370H1R5"/>
<dbReference type="InterPro" id="IPR003848">
    <property type="entry name" value="DUF218"/>
</dbReference>
<dbReference type="Pfam" id="PF02698">
    <property type="entry name" value="DUF218"/>
    <property type="match status" value="1"/>
</dbReference>
<protein>
    <submittedName>
        <fullName evidence="3">DUF218 domain-containing protein</fullName>
    </submittedName>
</protein>
<dbReference type="EMBL" id="QQAZ01000006">
    <property type="protein sequence ID" value="RDI49903.1"/>
    <property type="molecule type" value="Genomic_DNA"/>
</dbReference>
<dbReference type="InterPro" id="IPR014729">
    <property type="entry name" value="Rossmann-like_a/b/a_fold"/>
</dbReference>
<reference evidence="3 4" key="1">
    <citation type="submission" date="2018-07" db="EMBL/GenBank/DDBJ databases">
        <title>Genomic Encyclopedia of Type Strains, Phase IV (KMG-IV): sequencing the most valuable type-strain genomes for metagenomic binning, comparative biology and taxonomic classification.</title>
        <authorList>
            <person name="Goeker M."/>
        </authorList>
    </citation>
    <scope>NUCLEOTIDE SEQUENCE [LARGE SCALE GENOMIC DNA]</scope>
    <source>
        <strain evidence="3 4">DSM 44952</strain>
    </source>
</reference>
<dbReference type="GO" id="GO:0005886">
    <property type="term" value="C:plasma membrane"/>
    <property type="evidence" value="ECO:0007669"/>
    <property type="project" value="TreeGrafter"/>
</dbReference>